<dbReference type="RefSeq" id="XP_024329418.1">
    <property type="nucleotide sequence ID" value="XM_024475187.1"/>
</dbReference>
<gene>
    <name evidence="1" type="ORF">AAJ76_3210001917</name>
</gene>
<dbReference type="GeneID" id="36320121"/>
<proteinExistence type="predicted"/>
<organism evidence="1 2">
    <name type="scientific">Vairimorpha ceranae</name>
    <dbReference type="NCBI Taxonomy" id="40302"/>
    <lineage>
        <taxon>Eukaryota</taxon>
        <taxon>Fungi</taxon>
        <taxon>Fungi incertae sedis</taxon>
        <taxon>Microsporidia</taxon>
        <taxon>Nosematidae</taxon>
        <taxon>Vairimorpha</taxon>
    </lineage>
</organism>
<sequence length="44" mass="5249">MIGSTLRTKGMVGRWTEIRERITYSYNNLRHSNAAQTPMNLFFW</sequence>
<dbReference type="AlphaFoldDB" id="A0A0F9W782"/>
<evidence type="ECO:0000313" key="1">
    <source>
        <dbReference type="EMBL" id="KKO73676.1"/>
    </source>
</evidence>
<accession>A0A0F9W782</accession>
<name>A0A0F9W782_9MICR</name>
<evidence type="ECO:0000313" key="2">
    <source>
        <dbReference type="Proteomes" id="UP000034350"/>
    </source>
</evidence>
<dbReference type="Proteomes" id="UP000034350">
    <property type="component" value="Unassembled WGS sequence"/>
</dbReference>
<dbReference type="EMBL" id="JPQZ01000321">
    <property type="protein sequence ID" value="KKO73676.1"/>
    <property type="molecule type" value="Genomic_DNA"/>
</dbReference>
<reference evidence="1 2" key="1">
    <citation type="journal article" date="2015" name="Environ. Microbiol.">
        <title>Genome analyses suggest the presence of polyploidy and recent human-driven expansions in eight global populations of the honeybee pathogen Nosema ceranae.</title>
        <authorList>
            <person name="Pelin A."/>
            <person name="Selman M."/>
            <person name="Aris-Brosou S."/>
            <person name="Farinelli L."/>
            <person name="Corradi N."/>
        </authorList>
    </citation>
    <scope>NUCLEOTIDE SEQUENCE [LARGE SCALE GENOMIC DNA]</scope>
    <source>
        <strain evidence="1 2">PA08 1199</strain>
    </source>
</reference>
<dbReference type="VEuPathDB" id="MicrosporidiaDB:AAJ76_3210001917"/>
<comment type="caution">
    <text evidence="1">The sequence shown here is derived from an EMBL/GenBank/DDBJ whole genome shotgun (WGS) entry which is preliminary data.</text>
</comment>
<protein>
    <submittedName>
        <fullName evidence="1">Uncharacterized protein</fullName>
    </submittedName>
</protein>
<keyword evidence="2" id="KW-1185">Reference proteome</keyword>